<dbReference type="AlphaFoldDB" id="C3MB19"/>
<proteinExistence type="predicted"/>
<organism evidence="1 2">
    <name type="scientific">Sinorhizobium fredii (strain NBRC 101917 / NGR234)</name>
    <dbReference type="NCBI Taxonomy" id="394"/>
    <lineage>
        <taxon>Bacteria</taxon>
        <taxon>Pseudomonadati</taxon>
        <taxon>Pseudomonadota</taxon>
        <taxon>Alphaproteobacteria</taxon>
        <taxon>Hyphomicrobiales</taxon>
        <taxon>Rhizobiaceae</taxon>
        <taxon>Sinorhizobium/Ensifer group</taxon>
        <taxon>Sinorhizobium</taxon>
    </lineage>
</organism>
<sequence>MANSMIVTPCITALRWTAAVCTIPFTVIPNPKLEFGPEPSLFHRRFNAGPSTIVNEANEPLLAAFMTLRSAPPECECR</sequence>
<evidence type="ECO:0000313" key="1">
    <source>
        <dbReference type="EMBL" id="ACP25012.1"/>
    </source>
</evidence>
<evidence type="ECO:0000313" key="2">
    <source>
        <dbReference type="Proteomes" id="UP000001054"/>
    </source>
</evidence>
<dbReference type="STRING" id="394.NGR_c12300"/>
<accession>C3MB19</accession>
<dbReference type="OrthoDB" id="8421006at2"/>
<dbReference type="KEGG" id="rhi:NGR_c12300"/>
<keyword evidence="2" id="KW-1185">Reference proteome</keyword>
<name>C3MB19_SINFN</name>
<protein>
    <submittedName>
        <fullName evidence="1">Uncharacterized protein</fullName>
    </submittedName>
</protein>
<reference evidence="1 2" key="1">
    <citation type="journal article" date="2009" name="Appl. Environ. Microbiol.">
        <title>Rhizobium sp. strain NGR234 possesses a remarkable number of secretion systems.</title>
        <authorList>
            <person name="Schmeisser C."/>
            <person name="Liesegang H."/>
            <person name="Krysciak D."/>
            <person name="Bakkou N."/>
            <person name="Le Quere A."/>
            <person name="Wollherr A."/>
            <person name="Heinemeyer I."/>
            <person name="Morgenstern B."/>
            <person name="Pommerening-Roeser A."/>
            <person name="Flores M."/>
            <person name="Palacios R."/>
            <person name="Brenner S."/>
            <person name="Gottschalk G."/>
            <person name="Schmitz R.A."/>
            <person name="Broughton W.J."/>
            <person name="Perret X."/>
            <person name="Strittmatter A.W."/>
            <person name="Streit W.R."/>
        </authorList>
    </citation>
    <scope>NUCLEOTIDE SEQUENCE [LARGE SCALE GENOMIC DNA]</scope>
    <source>
        <strain evidence="2">NBRC 101917 / NGR234</strain>
    </source>
</reference>
<dbReference type="HOGENOM" id="CLU_2619622_0_0_5"/>
<dbReference type="EMBL" id="CP001389">
    <property type="protein sequence ID" value="ACP25012.1"/>
    <property type="molecule type" value="Genomic_DNA"/>
</dbReference>
<gene>
    <name evidence="1" type="ordered locus">NGR_c12300</name>
</gene>
<dbReference type="Proteomes" id="UP000001054">
    <property type="component" value="Chromosome"/>
</dbReference>